<dbReference type="InterPro" id="IPR012495">
    <property type="entry name" value="TadE-like_dom"/>
</dbReference>
<dbReference type="AlphaFoldDB" id="A0A2T5G5W8"/>
<evidence type="ECO:0000313" key="3">
    <source>
        <dbReference type="EMBL" id="PTQ51580.1"/>
    </source>
</evidence>
<organism evidence="3 4">
    <name type="scientific">Hydrogenibacillus schlegelii</name>
    <name type="common">Bacillus schlegelii</name>
    <dbReference type="NCBI Taxonomy" id="1484"/>
    <lineage>
        <taxon>Bacteria</taxon>
        <taxon>Bacillati</taxon>
        <taxon>Bacillota</taxon>
        <taxon>Bacilli</taxon>
        <taxon>Bacillales</taxon>
        <taxon>Bacillales Family X. Incertae Sedis</taxon>
        <taxon>Hydrogenibacillus</taxon>
    </lineage>
</organism>
<reference evidence="3 4" key="1">
    <citation type="submission" date="2017-08" db="EMBL/GenBank/DDBJ databases">
        <title>Burning lignite coal seam in the remote Altai Mountains harbors a hydrogen-driven thermophilic microbial community.</title>
        <authorList>
            <person name="Kadnikov V.V."/>
            <person name="Mardanov A.V."/>
            <person name="Ivasenko D."/>
            <person name="Beletsky A.V."/>
            <person name="Karnachuk O.V."/>
            <person name="Ravin N.V."/>
        </authorList>
    </citation>
    <scope>NUCLEOTIDE SEQUENCE [LARGE SCALE GENOMIC DNA]</scope>
    <source>
        <strain evidence="3">AL33</strain>
    </source>
</reference>
<feature type="domain" description="TadE-like" evidence="2">
    <location>
        <begin position="18"/>
        <end position="56"/>
    </location>
</feature>
<name>A0A2T5G5W8_HYDSH</name>
<comment type="caution">
    <text evidence="3">The sequence shown here is derived from an EMBL/GenBank/DDBJ whole genome shotgun (WGS) entry which is preliminary data.</text>
</comment>
<dbReference type="RefSeq" id="WP_273000618.1">
    <property type="nucleotide sequence ID" value="NZ_PEBV01000041.1"/>
</dbReference>
<keyword evidence="1" id="KW-1133">Transmembrane helix</keyword>
<protein>
    <recommendedName>
        <fullName evidence="2">TadE-like domain-containing protein</fullName>
    </recommendedName>
</protein>
<keyword evidence="1" id="KW-0472">Membrane</keyword>
<sequence>MIGSFLRRFWKDERGQPIVEFALVFPVFLMFLSGLFLWAFWFTGSFILQDATYDAASKYAVEMDVSGAKQRFDFIMKKWGFLFFDLNSVRLDIYREGDRVRAVATGKPKIDRFLFFGVPEIRKEATATLEYRFRSPGEFNRY</sequence>
<feature type="transmembrane region" description="Helical" evidence="1">
    <location>
        <begin position="21"/>
        <end position="41"/>
    </location>
</feature>
<evidence type="ECO:0000256" key="1">
    <source>
        <dbReference type="SAM" id="Phobius"/>
    </source>
</evidence>
<dbReference type="Pfam" id="PF07811">
    <property type="entry name" value="TadE"/>
    <property type="match status" value="1"/>
</dbReference>
<proteinExistence type="predicted"/>
<dbReference type="Proteomes" id="UP000244180">
    <property type="component" value="Unassembled WGS sequence"/>
</dbReference>
<accession>A0A2T5G5W8</accession>
<evidence type="ECO:0000259" key="2">
    <source>
        <dbReference type="Pfam" id="PF07811"/>
    </source>
</evidence>
<keyword evidence="1" id="KW-0812">Transmembrane</keyword>
<dbReference type="EMBL" id="PEBV01000041">
    <property type="protein sequence ID" value="PTQ51580.1"/>
    <property type="molecule type" value="Genomic_DNA"/>
</dbReference>
<evidence type="ECO:0000313" key="4">
    <source>
        <dbReference type="Proteomes" id="UP000244180"/>
    </source>
</evidence>
<gene>
    <name evidence="3" type="ORF">HSCHL_1283</name>
</gene>